<dbReference type="EMBL" id="JBBPBM010000001">
    <property type="protein sequence ID" value="KAK8602309.1"/>
    <property type="molecule type" value="Genomic_DNA"/>
</dbReference>
<dbReference type="Proteomes" id="UP001472677">
    <property type="component" value="Unassembled WGS sequence"/>
</dbReference>
<keyword evidence="1" id="KW-0812">Transmembrane</keyword>
<feature type="transmembrane region" description="Helical" evidence="1">
    <location>
        <begin position="12"/>
        <end position="31"/>
    </location>
</feature>
<keyword evidence="1" id="KW-1133">Transmembrane helix</keyword>
<gene>
    <name evidence="2" type="ORF">V6N12_052122</name>
</gene>
<feature type="transmembrane region" description="Helical" evidence="1">
    <location>
        <begin position="43"/>
        <end position="63"/>
    </location>
</feature>
<organism evidence="2 3">
    <name type="scientific">Hibiscus sabdariffa</name>
    <name type="common">roselle</name>
    <dbReference type="NCBI Taxonomy" id="183260"/>
    <lineage>
        <taxon>Eukaryota</taxon>
        <taxon>Viridiplantae</taxon>
        <taxon>Streptophyta</taxon>
        <taxon>Embryophyta</taxon>
        <taxon>Tracheophyta</taxon>
        <taxon>Spermatophyta</taxon>
        <taxon>Magnoliopsida</taxon>
        <taxon>eudicotyledons</taxon>
        <taxon>Gunneridae</taxon>
        <taxon>Pentapetalae</taxon>
        <taxon>rosids</taxon>
        <taxon>malvids</taxon>
        <taxon>Malvales</taxon>
        <taxon>Malvaceae</taxon>
        <taxon>Malvoideae</taxon>
        <taxon>Hibiscus</taxon>
    </lineage>
</organism>
<keyword evidence="1" id="KW-0472">Membrane</keyword>
<proteinExistence type="predicted"/>
<accession>A0ABR2GHD2</accession>
<sequence>MSVSLKWNIMKIWAVFLLYVPCSSPFAILSLKTVVEYATSDNGAVIESIAGIFTTTVALRALYSLIYAHIHNLIEAAVGLTYVT</sequence>
<protein>
    <submittedName>
        <fullName evidence="2">Uncharacterized protein</fullName>
    </submittedName>
</protein>
<keyword evidence="3" id="KW-1185">Reference proteome</keyword>
<evidence type="ECO:0000313" key="2">
    <source>
        <dbReference type="EMBL" id="KAK8602309.1"/>
    </source>
</evidence>
<evidence type="ECO:0000256" key="1">
    <source>
        <dbReference type="SAM" id="Phobius"/>
    </source>
</evidence>
<reference evidence="2 3" key="1">
    <citation type="journal article" date="2024" name="G3 (Bethesda)">
        <title>Genome assembly of Hibiscus sabdariffa L. provides insights into metabolisms of medicinal natural products.</title>
        <authorList>
            <person name="Kim T."/>
        </authorList>
    </citation>
    <scope>NUCLEOTIDE SEQUENCE [LARGE SCALE GENOMIC DNA]</scope>
    <source>
        <strain evidence="2">TK-2024</strain>
        <tissue evidence="2">Old leaves</tissue>
    </source>
</reference>
<comment type="caution">
    <text evidence="2">The sequence shown here is derived from an EMBL/GenBank/DDBJ whole genome shotgun (WGS) entry which is preliminary data.</text>
</comment>
<evidence type="ECO:0000313" key="3">
    <source>
        <dbReference type="Proteomes" id="UP001472677"/>
    </source>
</evidence>
<name>A0ABR2GHD2_9ROSI</name>